<feature type="transmembrane region" description="Helical" evidence="19">
    <location>
        <begin position="138"/>
        <end position="155"/>
    </location>
</feature>
<proteinExistence type="inferred from homology"/>
<evidence type="ECO:0000256" key="10">
    <source>
        <dbReference type="ARBA" id="ARBA00022801"/>
    </source>
</evidence>
<evidence type="ECO:0000259" key="20">
    <source>
        <dbReference type="Pfam" id="PF01478"/>
    </source>
</evidence>
<evidence type="ECO:0000256" key="2">
    <source>
        <dbReference type="ARBA" id="ARBA00005801"/>
    </source>
</evidence>
<evidence type="ECO:0000256" key="9">
    <source>
        <dbReference type="ARBA" id="ARBA00022692"/>
    </source>
</evidence>
<evidence type="ECO:0000259" key="21">
    <source>
        <dbReference type="Pfam" id="PF06750"/>
    </source>
</evidence>
<evidence type="ECO:0000256" key="19">
    <source>
        <dbReference type="SAM" id="Phobius"/>
    </source>
</evidence>
<dbReference type="InterPro" id="IPR010627">
    <property type="entry name" value="Prepilin_pept_A24_N"/>
</dbReference>
<dbReference type="FunFam" id="1.20.120.1220:FF:000001">
    <property type="entry name" value="Type 4 prepilin-like proteins leader peptide-processing enzyme"/>
    <property type="match status" value="1"/>
</dbReference>
<dbReference type="PRINTS" id="PR00864">
    <property type="entry name" value="PREPILNPTASE"/>
</dbReference>
<evidence type="ECO:0000256" key="17">
    <source>
        <dbReference type="RuleBase" id="RU003793"/>
    </source>
</evidence>
<dbReference type="Pfam" id="PF06750">
    <property type="entry name" value="A24_N_bact"/>
    <property type="match status" value="1"/>
</dbReference>
<evidence type="ECO:0000256" key="12">
    <source>
        <dbReference type="ARBA" id="ARBA00023136"/>
    </source>
</evidence>
<dbReference type="EC" id="3.4.23.43" evidence="15 18"/>
<evidence type="ECO:0000256" key="3">
    <source>
        <dbReference type="ARBA" id="ARBA00022475"/>
    </source>
</evidence>
<feature type="transmembrane region" description="Helical" evidence="19">
    <location>
        <begin position="162"/>
        <end position="182"/>
    </location>
</feature>
<dbReference type="AlphaFoldDB" id="A0A2A5WLQ5"/>
<evidence type="ECO:0000256" key="7">
    <source>
        <dbReference type="ARBA" id="ARBA00022679"/>
    </source>
</evidence>
<dbReference type="GO" id="GO:0006465">
    <property type="term" value="P:signal peptide processing"/>
    <property type="evidence" value="ECO:0007669"/>
    <property type="project" value="TreeGrafter"/>
</dbReference>
<comment type="caution">
    <text evidence="22">The sequence shown here is derived from an EMBL/GenBank/DDBJ whole genome shotgun (WGS) entry which is preliminary data.</text>
</comment>
<evidence type="ECO:0000256" key="6">
    <source>
        <dbReference type="ARBA" id="ARBA00022670"/>
    </source>
</evidence>
<feature type="transmembrane region" description="Helical" evidence="19">
    <location>
        <begin position="104"/>
        <end position="126"/>
    </location>
</feature>
<evidence type="ECO:0000256" key="14">
    <source>
        <dbReference type="ARBA" id="ARBA00050401"/>
    </source>
</evidence>
<keyword evidence="6 18" id="KW-0645">Protease</keyword>
<evidence type="ECO:0000256" key="15">
    <source>
        <dbReference type="ARBA" id="ARBA00067082"/>
    </source>
</evidence>
<keyword evidence="4" id="KW-0997">Cell inner membrane</keyword>
<accession>A0A2A5WLQ5</accession>
<dbReference type="PANTHER" id="PTHR30487">
    <property type="entry name" value="TYPE 4 PREPILIN-LIKE PROTEINS LEADER PEPTIDE-PROCESSING ENZYME"/>
    <property type="match status" value="1"/>
</dbReference>
<evidence type="ECO:0000256" key="16">
    <source>
        <dbReference type="ARBA" id="ARBA00071870"/>
    </source>
</evidence>
<keyword evidence="5 18" id="KW-0489">Methyltransferase</keyword>
<protein>
    <recommendedName>
        <fullName evidence="16 18">Prepilin leader peptidase/N-methyltransferase</fullName>
        <ecNumber evidence="18">2.1.1.-</ecNumber>
        <ecNumber evidence="15 18">3.4.23.43</ecNumber>
    </recommendedName>
</protein>
<evidence type="ECO:0000256" key="4">
    <source>
        <dbReference type="ARBA" id="ARBA00022519"/>
    </source>
</evidence>
<evidence type="ECO:0000256" key="13">
    <source>
        <dbReference type="ARBA" id="ARBA00023268"/>
    </source>
</evidence>
<comment type="similarity">
    <text evidence="2 17">Belongs to the peptidase A24 family.</text>
</comment>
<keyword evidence="7 18" id="KW-0808">Transferase</keyword>
<dbReference type="GO" id="GO:0008168">
    <property type="term" value="F:methyltransferase activity"/>
    <property type="evidence" value="ECO:0007669"/>
    <property type="project" value="UniProtKB-KW"/>
</dbReference>
<keyword evidence="10 18" id="KW-0378">Hydrolase</keyword>
<evidence type="ECO:0000313" key="23">
    <source>
        <dbReference type="Proteomes" id="UP000219327"/>
    </source>
</evidence>
<keyword evidence="12 19" id="KW-0472">Membrane</keyword>
<feature type="domain" description="Prepilin type IV endopeptidase peptidase" evidence="20">
    <location>
        <begin position="116"/>
        <end position="223"/>
    </location>
</feature>
<feature type="domain" description="Prepilin peptidase A24 N-terminal" evidence="21">
    <location>
        <begin position="2"/>
        <end position="102"/>
    </location>
</feature>
<name>A0A2A5WLQ5_9GAMM</name>
<dbReference type="EC" id="2.1.1.-" evidence="18"/>
<dbReference type="PANTHER" id="PTHR30487:SF0">
    <property type="entry name" value="PREPILIN LEADER PEPTIDASE_N-METHYLTRANSFERASE-RELATED"/>
    <property type="match status" value="1"/>
</dbReference>
<dbReference type="EMBL" id="NTKD01000048">
    <property type="protein sequence ID" value="PDH37475.1"/>
    <property type="molecule type" value="Genomic_DNA"/>
</dbReference>
<comment type="subcellular location">
    <subcellularLocation>
        <location evidence="1">Cell inner membrane</location>
        <topology evidence="1">Multi-pass membrane protein</topology>
    </subcellularLocation>
    <subcellularLocation>
        <location evidence="18">Cell membrane</location>
        <topology evidence="18">Multi-pass membrane protein</topology>
    </subcellularLocation>
</comment>
<dbReference type="InterPro" id="IPR014032">
    <property type="entry name" value="Peptidase_A24A_bac"/>
</dbReference>
<feature type="transmembrane region" description="Helical" evidence="19">
    <location>
        <begin position="202"/>
        <end position="229"/>
    </location>
</feature>
<dbReference type="GO" id="GO:0032259">
    <property type="term" value="P:methylation"/>
    <property type="evidence" value="ECO:0007669"/>
    <property type="project" value="UniProtKB-KW"/>
</dbReference>
<sequence>MLIGSFLNVVIYRFPIMKERAWQREARTVLELPEPETSEPTFNLVLPASTCPHCDHRIRARENIPLLSYLWLRGKCSNCDARISARYPAIEVATGLLTLLAVQLIGYNSAGLLAAILVWVLIAASMIDFDTMYLWDEFTLPLLWLGLAINFFAVFTTLEDAVLGAMVGYLSLWSIFHVFRLLTGKEGFGYGDFKLLAAFGAWLGWQAVPLIIILSSLVGAVVGGGLILLGRERGKPMAFGPYLAIAGVIALLWGDDITHAYLQYIGQ</sequence>
<reference evidence="22 23" key="1">
    <citation type="submission" date="2017-08" db="EMBL/GenBank/DDBJ databases">
        <title>Fine stratification of microbial communities through a metagenomic profile of the photic zone.</title>
        <authorList>
            <person name="Haro-Moreno J.M."/>
            <person name="Lopez-Perez M."/>
            <person name="De La Torre J."/>
            <person name="Picazo A."/>
            <person name="Camacho A."/>
            <person name="Rodriguez-Valera F."/>
        </authorList>
    </citation>
    <scope>NUCLEOTIDE SEQUENCE [LARGE SCALE GENOMIC DNA]</scope>
    <source>
        <strain evidence="22">MED-G24</strain>
    </source>
</reference>
<evidence type="ECO:0000256" key="11">
    <source>
        <dbReference type="ARBA" id="ARBA00022989"/>
    </source>
</evidence>
<evidence type="ECO:0000256" key="8">
    <source>
        <dbReference type="ARBA" id="ARBA00022691"/>
    </source>
</evidence>
<evidence type="ECO:0000256" key="5">
    <source>
        <dbReference type="ARBA" id="ARBA00022603"/>
    </source>
</evidence>
<keyword evidence="3" id="KW-1003">Cell membrane</keyword>
<comment type="function">
    <text evidence="18">Plays an essential role in type IV pili and type II pseudopili formation by proteolytically removing the leader sequence from substrate proteins and subsequently monomethylating the alpha-amino group of the newly exposed N-terminal phenylalanine.</text>
</comment>
<keyword evidence="8" id="KW-0949">S-adenosyl-L-methionine</keyword>
<dbReference type="InterPro" id="IPR000045">
    <property type="entry name" value="Prepilin_IV_endopep_pep"/>
</dbReference>
<evidence type="ECO:0000256" key="18">
    <source>
        <dbReference type="RuleBase" id="RU003794"/>
    </source>
</evidence>
<gene>
    <name evidence="22" type="ORF">CNE99_08125</name>
</gene>
<dbReference type="GO" id="GO:0005886">
    <property type="term" value="C:plasma membrane"/>
    <property type="evidence" value="ECO:0007669"/>
    <property type="project" value="UniProtKB-SubCell"/>
</dbReference>
<dbReference type="Pfam" id="PF01478">
    <property type="entry name" value="Peptidase_A24"/>
    <property type="match status" value="1"/>
</dbReference>
<keyword evidence="11 19" id="KW-1133">Transmembrane helix</keyword>
<dbReference type="Gene3D" id="1.20.120.1220">
    <property type="match status" value="1"/>
</dbReference>
<dbReference type="InterPro" id="IPR050882">
    <property type="entry name" value="Prepilin_peptidase/N-MTase"/>
</dbReference>
<dbReference type="GO" id="GO:0004190">
    <property type="term" value="F:aspartic-type endopeptidase activity"/>
    <property type="evidence" value="ECO:0007669"/>
    <property type="project" value="UniProtKB-EC"/>
</dbReference>
<keyword evidence="13 18" id="KW-0511">Multifunctional enzyme</keyword>
<evidence type="ECO:0000313" key="22">
    <source>
        <dbReference type="EMBL" id="PDH37475.1"/>
    </source>
</evidence>
<evidence type="ECO:0000256" key="1">
    <source>
        <dbReference type="ARBA" id="ARBA00004429"/>
    </source>
</evidence>
<keyword evidence="9 18" id="KW-0812">Transmembrane</keyword>
<comment type="catalytic activity">
    <reaction evidence="14 18">
        <text>Typically cleaves a -Gly-|-Phe- bond to release an N-terminal, basic peptide of 5-8 residues from type IV prepilin, and then N-methylates the new N-terminal amino group, the methyl donor being S-adenosyl-L-methionine.</text>
        <dbReference type="EC" id="3.4.23.43"/>
    </reaction>
</comment>
<dbReference type="Proteomes" id="UP000219327">
    <property type="component" value="Unassembled WGS sequence"/>
</dbReference>
<organism evidence="22 23">
    <name type="scientific">OM182 bacterium MED-G24</name>
    <dbReference type="NCBI Taxonomy" id="1986255"/>
    <lineage>
        <taxon>Bacteria</taxon>
        <taxon>Pseudomonadati</taxon>
        <taxon>Pseudomonadota</taxon>
        <taxon>Gammaproteobacteria</taxon>
        <taxon>OMG group</taxon>
        <taxon>OM182 clade</taxon>
    </lineage>
</organism>
<feature type="transmembrane region" description="Helical" evidence="19">
    <location>
        <begin position="236"/>
        <end position="254"/>
    </location>
</feature>